<comment type="caution">
    <text evidence="3">The sequence shown here is derived from an EMBL/GenBank/DDBJ whole genome shotgun (WGS) entry which is preliminary data.</text>
</comment>
<keyword evidence="2" id="KW-0812">Transmembrane</keyword>
<feature type="transmembrane region" description="Helical" evidence="2">
    <location>
        <begin position="20"/>
        <end position="43"/>
    </location>
</feature>
<feature type="region of interest" description="Disordered" evidence="1">
    <location>
        <begin position="241"/>
        <end position="295"/>
    </location>
</feature>
<keyword evidence="2" id="KW-1133">Transmembrane helix</keyword>
<feature type="region of interest" description="Disordered" evidence="1">
    <location>
        <begin position="144"/>
        <end position="163"/>
    </location>
</feature>
<evidence type="ECO:0000256" key="1">
    <source>
        <dbReference type="SAM" id="MobiDB-lite"/>
    </source>
</evidence>
<protein>
    <submittedName>
        <fullName evidence="3">Uncharacterized protein</fullName>
    </submittedName>
</protein>
<dbReference type="EMBL" id="JARKIE010000192">
    <property type="protein sequence ID" value="KAJ7668868.1"/>
    <property type="molecule type" value="Genomic_DNA"/>
</dbReference>
<sequence>MPALPTAPTAAPSHLLSPQVGLAGFLVVVVLVSGTVYLGRRLVNLVTDKRRARSPDVEKTGDASTVVAARKDIGPVQPTPVTVLIAAREALHVHKRKVAVQARLQSSSKTIKTEVSSKPVYTANSPVIAQVPVVRILRQQGVKNAPGASTTRSIRTPPGLSPLRSVHCAPQPVLLPVLSTVIDKTPVPVVTPTALDIPAAPTRSALILARLADDSQDFDERIRSSPLRPAPTQPRVLVASRLGNTRRGKHIQSTAPTSPTGKWLSGRITTRSGSIRRDKENGGQIQVPQRARCAP</sequence>
<evidence type="ECO:0000313" key="3">
    <source>
        <dbReference type="EMBL" id="KAJ7668868.1"/>
    </source>
</evidence>
<reference evidence="3" key="1">
    <citation type="submission" date="2023-03" db="EMBL/GenBank/DDBJ databases">
        <title>Massive genome expansion in bonnet fungi (Mycena s.s.) driven by repeated elements and novel gene families across ecological guilds.</title>
        <authorList>
            <consortium name="Lawrence Berkeley National Laboratory"/>
            <person name="Harder C.B."/>
            <person name="Miyauchi S."/>
            <person name="Viragh M."/>
            <person name="Kuo A."/>
            <person name="Thoen E."/>
            <person name="Andreopoulos B."/>
            <person name="Lu D."/>
            <person name="Skrede I."/>
            <person name="Drula E."/>
            <person name="Henrissat B."/>
            <person name="Morin E."/>
            <person name="Kohler A."/>
            <person name="Barry K."/>
            <person name="LaButti K."/>
            <person name="Morin E."/>
            <person name="Salamov A."/>
            <person name="Lipzen A."/>
            <person name="Mereny Z."/>
            <person name="Hegedus B."/>
            <person name="Baldrian P."/>
            <person name="Stursova M."/>
            <person name="Weitz H."/>
            <person name="Taylor A."/>
            <person name="Grigoriev I.V."/>
            <person name="Nagy L.G."/>
            <person name="Martin F."/>
            <person name="Kauserud H."/>
        </authorList>
    </citation>
    <scope>NUCLEOTIDE SEQUENCE</scope>
    <source>
        <strain evidence="3">CBHHK067</strain>
    </source>
</reference>
<evidence type="ECO:0000313" key="4">
    <source>
        <dbReference type="Proteomes" id="UP001221757"/>
    </source>
</evidence>
<feature type="compositionally biased region" description="Polar residues" evidence="1">
    <location>
        <begin position="251"/>
        <end position="260"/>
    </location>
</feature>
<name>A0AAD7CXX7_MYCRO</name>
<dbReference type="Proteomes" id="UP001221757">
    <property type="component" value="Unassembled WGS sequence"/>
</dbReference>
<organism evidence="3 4">
    <name type="scientific">Mycena rosella</name>
    <name type="common">Pink bonnet</name>
    <name type="synonym">Agaricus rosellus</name>
    <dbReference type="NCBI Taxonomy" id="1033263"/>
    <lineage>
        <taxon>Eukaryota</taxon>
        <taxon>Fungi</taxon>
        <taxon>Dikarya</taxon>
        <taxon>Basidiomycota</taxon>
        <taxon>Agaricomycotina</taxon>
        <taxon>Agaricomycetes</taxon>
        <taxon>Agaricomycetidae</taxon>
        <taxon>Agaricales</taxon>
        <taxon>Marasmiineae</taxon>
        <taxon>Mycenaceae</taxon>
        <taxon>Mycena</taxon>
    </lineage>
</organism>
<keyword evidence="2" id="KW-0472">Membrane</keyword>
<dbReference type="AlphaFoldDB" id="A0AAD7CXX7"/>
<keyword evidence="4" id="KW-1185">Reference proteome</keyword>
<evidence type="ECO:0000256" key="2">
    <source>
        <dbReference type="SAM" id="Phobius"/>
    </source>
</evidence>
<accession>A0AAD7CXX7</accession>
<proteinExistence type="predicted"/>
<gene>
    <name evidence="3" type="ORF">B0H17DRAFT_1335850</name>
</gene>